<evidence type="ECO:0000313" key="4">
    <source>
        <dbReference type="Proteomes" id="UP000069205"/>
    </source>
</evidence>
<dbReference type="Proteomes" id="UP000069205">
    <property type="component" value="Chromosome"/>
</dbReference>
<protein>
    <submittedName>
        <fullName evidence="3">Uncharacterized protein</fullName>
    </submittedName>
</protein>
<dbReference type="KEGG" id="nmv:NITMOv2_3159"/>
<feature type="region of interest" description="Disordered" evidence="1">
    <location>
        <begin position="141"/>
        <end position="194"/>
    </location>
</feature>
<feature type="compositionally biased region" description="Low complexity" evidence="1">
    <location>
        <begin position="185"/>
        <end position="194"/>
    </location>
</feature>
<gene>
    <name evidence="3" type="ORF">NITMOv2_3159</name>
</gene>
<dbReference type="EMBL" id="CP011801">
    <property type="protein sequence ID" value="ALA59558.1"/>
    <property type="molecule type" value="Genomic_DNA"/>
</dbReference>
<feature type="transmembrane region" description="Helical" evidence="2">
    <location>
        <begin position="118"/>
        <end position="137"/>
    </location>
</feature>
<dbReference type="AlphaFoldDB" id="A0A0K2GF21"/>
<keyword evidence="2" id="KW-1133">Transmembrane helix</keyword>
<dbReference type="OrthoDB" id="7065218at2"/>
<proteinExistence type="predicted"/>
<reference evidence="3 4" key="1">
    <citation type="journal article" date="2015" name="Proc. Natl. Acad. Sci. U.S.A.">
        <title>Expanded metabolic versatility of ubiquitous nitrite-oxidizing bacteria from the genus Nitrospira.</title>
        <authorList>
            <person name="Koch H."/>
            <person name="Lucker S."/>
            <person name="Albertsen M."/>
            <person name="Kitzinger K."/>
            <person name="Herbold C."/>
            <person name="Spieck E."/>
            <person name="Nielsen P.H."/>
            <person name="Wagner M."/>
            <person name="Daims H."/>
        </authorList>
    </citation>
    <scope>NUCLEOTIDE SEQUENCE [LARGE SCALE GENOMIC DNA]</scope>
    <source>
        <strain evidence="3 4">NSP M-1</strain>
    </source>
</reference>
<name>A0A0K2GF21_NITMO</name>
<keyword evidence="2" id="KW-0472">Membrane</keyword>
<feature type="transmembrane region" description="Helical" evidence="2">
    <location>
        <begin position="68"/>
        <end position="89"/>
    </location>
</feature>
<evidence type="ECO:0000256" key="1">
    <source>
        <dbReference type="SAM" id="MobiDB-lite"/>
    </source>
</evidence>
<evidence type="ECO:0000256" key="2">
    <source>
        <dbReference type="SAM" id="Phobius"/>
    </source>
</evidence>
<feature type="compositionally biased region" description="Pro residues" evidence="1">
    <location>
        <begin position="165"/>
        <end position="184"/>
    </location>
</feature>
<keyword evidence="4" id="KW-1185">Reference proteome</keyword>
<dbReference type="RefSeq" id="WP_145976357.1">
    <property type="nucleotide sequence ID" value="NZ_CP011801.1"/>
</dbReference>
<organism evidence="3 4">
    <name type="scientific">Nitrospira moscoviensis</name>
    <dbReference type="NCBI Taxonomy" id="42253"/>
    <lineage>
        <taxon>Bacteria</taxon>
        <taxon>Pseudomonadati</taxon>
        <taxon>Nitrospirota</taxon>
        <taxon>Nitrospiria</taxon>
        <taxon>Nitrospirales</taxon>
        <taxon>Nitrospiraceae</taxon>
        <taxon>Nitrospira</taxon>
    </lineage>
</organism>
<keyword evidence="2" id="KW-0812">Transmembrane</keyword>
<evidence type="ECO:0000313" key="3">
    <source>
        <dbReference type="EMBL" id="ALA59558.1"/>
    </source>
</evidence>
<accession>A0A0K2GF21</accession>
<feature type="transmembrane region" description="Helical" evidence="2">
    <location>
        <begin position="42"/>
        <end position="62"/>
    </location>
</feature>
<sequence length="194" mass="21372">MPESPEERERRSLRELENKNVAHYSVMLDAWVQTRMARDKTLITLSAGGVGVLVTLLTTKGISQLWEIGLYLVSFLGFLITIFLALTLYQKNSELIENGLRGESSEHLKLKTFDRATIVAFYFGAVFAVAVAVSSALSQTSNGVQTMSDQEPMKKSLDGINNLKPQPPQEQPPMQAPPEPPTATTPPATENPKK</sequence>
<dbReference type="PATRIC" id="fig|42253.5.peg.3113"/>